<keyword evidence="2" id="KW-1003">Cell membrane</keyword>
<keyword evidence="6 8" id="KW-0472">Membrane</keyword>
<comment type="function">
    <text evidence="7">Part of the tripartite ATP-independent periplasmic (TRAP) transport system.</text>
</comment>
<dbReference type="InterPro" id="IPR004681">
    <property type="entry name" value="TRAP_DctM"/>
</dbReference>
<evidence type="ECO:0000313" key="10">
    <source>
        <dbReference type="EMBL" id="QFU16632.1"/>
    </source>
</evidence>
<dbReference type="GO" id="GO:0022857">
    <property type="term" value="F:transmembrane transporter activity"/>
    <property type="evidence" value="ECO:0007669"/>
    <property type="project" value="UniProtKB-UniRule"/>
</dbReference>
<dbReference type="Pfam" id="PF06808">
    <property type="entry name" value="DctM"/>
    <property type="match status" value="2"/>
</dbReference>
<feature type="transmembrane region" description="Helical" evidence="8">
    <location>
        <begin position="268"/>
        <end position="286"/>
    </location>
</feature>
<feature type="transmembrane region" description="Helical" evidence="8">
    <location>
        <begin position="556"/>
        <end position="577"/>
    </location>
</feature>
<feature type="transmembrane region" description="Helical" evidence="8">
    <location>
        <begin position="464"/>
        <end position="492"/>
    </location>
</feature>
<feature type="transmembrane region" description="Helical" evidence="8">
    <location>
        <begin position="422"/>
        <end position="444"/>
    </location>
</feature>
<feature type="transmembrane region" description="Helical" evidence="8">
    <location>
        <begin position="155"/>
        <end position="179"/>
    </location>
</feature>
<protein>
    <submittedName>
        <fullName evidence="10">TRAP transporter large permease subunit</fullName>
    </submittedName>
</protein>
<name>A0A5P9JUY6_9HYPH</name>
<feature type="transmembrane region" description="Helical" evidence="8">
    <location>
        <begin position="355"/>
        <end position="377"/>
    </location>
</feature>
<evidence type="ECO:0000256" key="6">
    <source>
        <dbReference type="ARBA" id="ARBA00023136"/>
    </source>
</evidence>
<keyword evidence="5 8" id="KW-1133">Transmembrane helix</keyword>
<feature type="transmembrane region" description="Helical" evidence="8">
    <location>
        <begin position="318"/>
        <end position="343"/>
    </location>
</feature>
<feature type="transmembrane region" description="Helical" evidence="8">
    <location>
        <begin position="238"/>
        <end position="256"/>
    </location>
</feature>
<feature type="transmembrane region" description="Helical" evidence="8">
    <location>
        <begin position="12"/>
        <end position="32"/>
    </location>
</feature>
<feature type="domain" description="TRAP C4-dicarboxylate transport system permease DctM subunit" evidence="9">
    <location>
        <begin position="349"/>
        <end position="580"/>
    </location>
</feature>
<evidence type="ECO:0000256" key="5">
    <source>
        <dbReference type="ARBA" id="ARBA00022989"/>
    </source>
</evidence>
<dbReference type="GO" id="GO:0005886">
    <property type="term" value="C:plasma membrane"/>
    <property type="evidence" value="ECO:0007669"/>
    <property type="project" value="UniProtKB-SubCell"/>
</dbReference>
<dbReference type="AlphaFoldDB" id="A0A5P9JUY6"/>
<evidence type="ECO:0000256" key="7">
    <source>
        <dbReference type="RuleBase" id="RU369079"/>
    </source>
</evidence>
<keyword evidence="3 7" id="KW-0997">Cell inner membrane</keyword>
<keyword evidence="4 8" id="KW-0812">Transmembrane</keyword>
<reference evidence="10 11" key="1">
    <citation type="submission" date="2019-10" db="EMBL/GenBank/DDBJ databases">
        <title>Isolation, Identification of Microvirga thermotolerans HR1, a novel thermophilic bacterium and Comparative Genomics of the genus Microvirga.</title>
        <authorList>
            <person name="Li J."/>
            <person name="Zhang W."/>
            <person name="Lin M."/>
            <person name="Wang J."/>
        </authorList>
    </citation>
    <scope>NUCLEOTIDE SEQUENCE [LARGE SCALE GENOMIC DNA]</scope>
    <source>
        <strain evidence="10 11">HR1</strain>
    </source>
</reference>
<dbReference type="KEGG" id="mico:GDR74_10540"/>
<evidence type="ECO:0000256" key="4">
    <source>
        <dbReference type="ARBA" id="ARBA00022692"/>
    </source>
</evidence>
<feature type="domain" description="TRAP C4-dicarboxylate transport system permease DctM subunit" evidence="9">
    <location>
        <begin position="14"/>
        <end position="338"/>
    </location>
</feature>
<feature type="transmembrane region" description="Helical" evidence="8">
    <location>
        <begin position="383"/>
        <end position="401"/>
    </location>
</feature>
<evidence type="ECO:0000256" key="2">
    <source>
        <dbReference type="ARBA" id="ARBA00022475"/>
    </source>
</evidence>
<comment type="subcellular location">
    <subcellularLocation>
        <location evidence="1 7">Cell inner membrane</location>
        <topology evidence="1 7">Multi-pass membrane protein</topology>
    </subcellularLocation>
</comment>
<accession>A0A5P9JUY6</accession>
<sequence>MAQLIAQNLAPIMFAALVVFLLLGYPVAFSLAANGLLFFFIAVELAPLAPESINLSWPLLQALPDRIYGTMSNEVLLAVPFFTFMGLILERSGMAEDLLDTIGQLFGPVRGGLAYAVIFVGALLAATTGVVAASVISMGLISLPIMLRYGYDRRLASGVIAASGTLAQIIPPSLVLIVMADQLGRSVGDMYEGAFLPGLILSGLYAGYVLLMSIVYPKSAPGLPPEAIGYREPNGARGVWQLGILVVFSGLVGYYVLSQTSTKAGADFVILTICVATVVALICALMNRMLGAKRIAISAVLTAALIALYLVLRNNGSSLALALEMVAAGALYALVVGILERFTGFRLMSRMAEQVTFVMVPPLLLIFLVLGTIFIGLATPTEGGAMGALGSVILAAVKRRLDNNPNRFNVTLLRQATEATAKLSAFVLFILIGARVFSLTFYGVNGHVWVEHLLTSLPGGQIGFLVFVNVLVFLLAFFLDFFELAFIIIPLLGPAAEKLGIDLIWFGVILGVNMQTSFMHPPFGFSLFFLRSVAPKEPYIDRVTGKRMEPITTGQIYWGAIPFVVIQLIMVAIVVLFPQIVMHYKGSATKVDPAAVQKKLDELLVPGIGPGGGDLPGLNFDEPPKIQ</sequence>
<proteinExistence type="predicted"/>
<gene>
    <name evidence="10" type="ORF">GDR74_10540</name>
</gene>
<keyword evidence="11" id="KW-1185">Reference proteome</keyword>
<feature type="transmembrane region" description="Helical" evidence="8">
    <location>
        <begin position="75"/>
        <end position="93"/>
    </location>
</feature>
<evidence type="ECO:0000313" key="11">
    <source>
        <dbReference type="Proteomes" id="UP000325614"/>
    </source>
</evidence>
<feature type="transmembrane region" description="Helical" evidence="8">
    <location>
        <begin position="113"/>
        <end position="143"/>
    </location>
</feature>
<feature type="transmembrane region" description="Helical" evidence="8">
    <location>
        <begin position="199"/>
        <end position="217"/>
    </location>
</feature>
<dbReference type="EMBL" id="CP045423">
    <property type="protein sequence ID" value="QFU16632.1"/>
    <property type="molecule type" value="Genomic_DNA"/>
</dbReference>
<feature type="transmembrane region" description="Helical" evidence="8">
    <location>
        <begin position="295"/>
        <end position="312"/>
    </location>
</feature>
<dbReference type="PANTHER" id="PTHR33362">
    <property type="entry name" value="SIALIC ACID TRAP TRANSPORTER PERMEASE PROTEIN SIAT-RELATED"/>
    <property type="match status" value="1"/>
</dbReference>
<dbReference type="RefSeq" id="WP_152586275.1">
    <property type="nucleotide sequence ID" value="NZ_CP045423.1"/>
</dbReference>
<evidence type="ECO:0000256" key="1">
    <source>
        <dbReference type="ARBA" id="ARBA00004429"/>
    </source>
</evidence>
<dbReference type="Proteomes" id="UP000325614">
    <property type="component" value="Chromosome"/>
</dbReference>
<dbReference type="PANTHER" id="PTHR33362:SF7">
    <property type="entry name" value="SLL1103 PROTEIN"/>
    <property type="match status" value="1"/>
</dbReference>
<dbReference type="InterPro" id="IPR010656">
    <property type="entry name" value="DctM"/>
</dbReference>
<keyword evidence="7" id="KW-0813">Transport</keyword>
<evidence type="ECO:0000259" key="9">
    <source>
        <dbReference type="Pfam" id="PF06808"/>
    </source>
</evidence>
<evidence type="ECO:0000256" key="3">
    <source>
        <dbReference type="ARBA" id="ARBA00022519"/>
    </source>
</evidence>
<organism evidence="10 11">
    <name type="scientific">Microvirga thermotolerans</name>
    <dbReference type="NCBI Taxonomy" id="2651334"/>
    <lineage>
        <taxon>Bacteria</taxon>
        <taxon>Pseudomonadati</taxon>
        <taxon>Pseudomonadota</taxon>
        <taxon>Alphaproteobacteria</taxon>
        <taxon>Hyphomicrobiales</taxon>
        <taxon>Methylobacteriaceae</taxon>
        <taxon>Microvirga</taxon>
    </lineage>
</organism>
<feature type="transmembrane region" description="Helical" evidence="8">
    <location>
        <begin position="499"/>
        <end position="518"/>
    </location>
</feature>
<evidence type="ECO:0000256" key="8">
    <source>
        <dbReference type="SAM" id="Phobius"/>
    </source>
</evidence>